<organism evidence="1 2">
    <name type="scientific">Waterburya agarophytonicola KI4</name>
    <dbReference type="NCBI Taxonomy" id="2874699"/>
    <lineage>
        <taxon>Bacteria</taxon>
        <taxon>Bacillati</taxon>
        <taxon>Cyanobacteriota</taxon>
        <taxon>Cyanophyceae</taxon>
        <taxon>Pleurocapsales</taxon>
        <taxon>Hyellaceae</taxon>
        <taxon>Waterburya</taxon>
        <taxon>Waterburya agarophytonicola</taxon>
    </lineage>
</organism>
<evidence type="ECO:0000313" key="2">
    <source>
        <dbReference type="Proteomes" id="UP000729733"/>
    </source>
</evidence>
<reference evidence="1" key="1">
    <citation type="journal article" date="2021" name="Antonie Van Leeuwenhoek">
        <title>Draft genome and description of Waterburya agarophytonicola gen. nov. sp. nov. (Pleurocapsales, Cyanobacteria): a seaweed symbiont.</title>
        <authorList>
            <person name="Bonthond G."/>
            <person name="Shalygin S."/>
            <person name="Bayer T."/>
            <person name="Weinberger F."/>
        </authorList>
    </citation>
    <scope>NUCLEOTIDE SEQUENCE</scope>
    <source>
        <strain evidence="1">KI4</strain>
    </source>
</reference>
<accession>A0A964BL78</accession>
<gene>
    <name evidence="1" type="ORF">I4641_00415</name>
</gene>
<dbReference type="EMBL" id="JADWDC010000001">
    <property type="protein sequence ID" value="MCC0175443.1"/>
    <property type="molecule type" value="Genomic_DNA"/>
</dbReference>
<dbReference type="RefSeq" id="WP_229638443.1">
    <property type="nucleotide sequence ID" value="NZ_JADWDC010000001.1"/>
</dbReference>
<evidence type="ECO:0000313" key="1">
    <source>
        <dbReference type="EMBL" id="MCC0175443.1"/>
    </source>
</evidence>
<dbReference type="AlphaFoldDB" id="A0A964BL78"/>
<dbReference type="Proteomes" id="UP000729733">
    <property type="component" value="Unassembled WGS sequence"/>
</dbReference>
<protein>
    <submittedName>
        <fullName evidence="1">Uncharacterized protein</fullName>
    </submittedName>
</protein>
<name>A0A964BL78_9CYAN</name>
<proteinExistence type="predicted"/>
<keyword evidence="2" id="KW-1185">Reference proteome</keyword>
<sequence>MGLPAIQNQTQKLSCPRLPLAVYREVSAHLRQVTEVEASLIVRPTQHDPQAKFDYYQSQVAALQIQYGEAITDKEKARVTEILDYYAQRYSPWEVIS</sequence>
<comment type="caution">
    <text evidence="1">The sequence shown here is derived from an EMBL/GenBank/DDBJ whole genome shotgun (WGS) entry which is preliminary data.</text>
</comment>